<organism evidence="1 2">
    <name type="scientific">Tanacetum coccineum</name>
    <dbReference type="NCBI Taxonomy" id="301880"/>
    <lineage>
        <taxon>Eukaryota</taxon>
        <taxon>Viridiplantae</taxon>
        <taxon>Streptophyta</taxon>
        <taxon>Embryophyta</taxon>
        <taxon>Tracheophyta</taxon>
        <taxon>Spermatophyta</taxon>
        <taxon>Magnoliopsida</taxon>
        <taxon>eudicotyledons</taxon>
        <taxon>Gunneridae</taxon>
        <taxon>Pentapetalae</taxon>
        <taxon>asterids</taxon>
        <taxon>campanulids</taxon>
        <taxon>Asterales</taxon>
        <taxon>Asteraceae</taxon>
        <taxon>Asteroideae</taxon>
        <taxon>Anthemideae</taxon>
        <taxon>Anthemidinae</taxon>
        <taxon>Tanacetum</taxon>
    </lineage>
</organism>
<comment type="caution">
    <text evidence="1">The sequence shown here is derived from an EMBL/GenBank/DDBJ whole genome shotgun (WGS) entry which is preliminary data.</text>
</comment>
<proteinExistence type="predicted"/>
<dbReference type="EMBL" id="BQNB010012752">
    <property type="protein sequence ID" value="GJT07454.1"/>
    <property type="molecule type" value="Genomic_DNA"/>
</dbReference>
<keyword evidence="2" id="KW-1185">Reference proteome</keyword>
<evidence type="ECO:0000313" key="1">
    <source>
        <dbReference type="EMBL" id="GJT07454.1"/>
    </source>
</evidence>
<sequence>MAESAMASMLSMVRFDSRIIMQHYIGKTLTTREVPLSNSLTSDYIAFPASFDQRTTWNFSGACIVPSSLNKSTVPSFDNAVLFRCLGAVGRFVSYPSFVKYASEEFYQGNSVAFVSSNACNMSMKSL</sequence>
<reference evidence="1" key="1">
    <citation type="journal article" date="2022" name="Int. J. Mol. Sci.">
        <title>Draft Genome of Tanacetum Coccineum: Genomic Comparison of Closely Related Tanacetum-Family Plants.</title>
        <authorList>
            <person name="Yamashiro T."/>
            <person name="Shiraishi A."/>
            <person name="Nakayama K."/>
            <person name="Satake H."/>
        </authorList>
    </citation>
    <scope>NUCLEOTIDE SEQUENCE</scope>
</reference>
<gene>
    <name evidence="1" type="ORF">Tco_0841916</name>
</gene>
<evidence type="ECO:0000313" key="2">
    <source>
        <dbReference type="Proteomes" id="UP001151760"/>
    </source>
</evidence>
<accession>A0ABQ5B250</accession>
<name>A0ABQ5B250_9ASTR</name>
<reference evidence="1" key="2">
    <citation type="submission" date="2022-01" db="EMBL/GenBank/DDBJ databases">
        <authorList>
            <person name="Yamashiro T."/>
            <person name="Shiraishi A."/>
            <person name="Satake H."/>
            <person name="Nakayama K."/>
        </authorList>
    </citation>
    <scope>NUCLEOTIDE SEQUENCE</scope>
</reference>
<protein>
    <submittedName>
        <fullName evidence="1">Uncharacterized protein</fullName>
    </submittedName>
</protein>
<dbReference type="Proteomes" id="UP001151760">
    <property type="component" value="Unassembled WGS sequence"/>
</dbReference>